<dbReference type="EMBL" id="JAPHNI010000203">
    <property type="protein sequence ID" value="KAJ8114288.1"/>
    <property type="molecule type" value="Genomic_DNA"/>
</dbReference>
<proteinExistence type="predicted"/>
<gene>
    <name evidence="1" type="ORF">OPT61_g3804</name>
</gene>
<sequence>MLQQQIESAKTALSVAEDAVTQLECAIAAALPTSTSLTDAITAAQKELDDFNTQPCYGGRLERARTSKALEQRT</sequence>
<comment type="caution">
    <text evidence="1">The sequence shown here is derived from an EMBL/GenBank/DDBJ whole genome shotgun (WGS) entry which is preliminary data.</text>
</comment>
<evidence type="ECO:0000313" key="2">
    <source>
        <dbReference type="Proteomes" id="UP001153331"/>
    </source>
</evidence>
<protein>
    <submittedName>
        <fullName evidence="1">Uncharacterized protein</fullName>
    </submittedName>
</protein>
<keyword evidence="2" id="KW-1185">Reference proteome</keyword>
<organism evidence="1 2">
    <name type="scientific">Boeremia exigua</name>
    <dbReference type="NCBI Taxonomy" id="749465"/>
    <lineage>
        <taxon>Eukaryota</taxon>
        <taxon>Fungi</taxon>
        <taxon>Dikarya</taxon>
        <taxon>Ascomycota</taxon>
        <taxon>Pezizomycotina</taxon>
        <taxon>Dothideomycetes</taxon>
        <taxon>Pleosporomycetidae</taxon>
        <taxon>Pleosporales</taxon>
        <taxon>Pleosporineae</taxon>
        <taxon>Didymellaceae</taxon>
        <taxon>Boeremia</taxon>
    </lineage>
</organism>
<evidence type="ECO:0000313" key="1">
    <source>
        <dbReference type="EMBL" id="KAJ8114288.1"/>
    </source>
</evidence>
<reference evidence="1" key="1">
    <citation type="submission" date="2022-11" db="EMBL/GenBank/DDBJ databases">
        <title>Genome Sequence of Boeremia exigua.</title>
        <authorList>
            <person name="Buettner E."/>
        </authorList>
    </citation>
    <scope>NUCLEOTIDE SEQUENCE</scope>
    <source>
        <strain evidence="1">CU02</strain>
    </source>
</reference>
<accession>A0ACC2IGH4</accession>
<name>A0ACC2IGH4_9PLEO</name>
<dbReference type="Proteomes" id="UP001153331">
    <property type="component" value="Unassembled WGS sequence"/>
</dbReference>